<evidence type="ECO:0000256" key="4">
    <source>
        <dbReference type="ARBA" id="ARBA00022517"/>
    </source>
</evidence>
<evidence type="ECO:0000256" key="8">
    <source>
        <dbReference type="PROSITE-ProRule" id="PRU00103"/>
    </source>
</evidence>
<dbReference type="Proteomes" id="UP000053477">
    <property type="component" value="Unassembled WGS sequence"/>
</dbReference>
<evidence type="ECO:0000256" key="6">
    <source>
        <dbReference type="ARBA" id="ARBA00023242"/>
    </source>
</evidence>
<keyword evidence="6 9" id="KW-0539">Nucleus</keyword>
<dbReference type="OrthoDB" id="31183at2759"/>
<dbReference type="InterPro" id="IPR012954">
    <property type="entry name" value="BP28_C_dom"/>
</dbReference>
<keyword evidence="5 9" id="KW-0698">rRNA processing</keyword>
<gene>
    <name evidence="11" type="ORF">SCHPADRAFT_845947</name>
</gene>
<accession>A0A0H2SKU4</accession>
<evidence type="ECO:0000259" key="10">
    <source>
        <dbReference type="SMART" id="SM01036"/>
    </source>
</evidence>
<dbReference type="InterPro" id="IPR022125">
    <property type="entry name" value="U3snoRNP10_N"/>
</dbReference>
<dbReference type="InterPro" id="IPR011989">
    <property type="entry name" value="ARM-like"/>
</dbReference>
<dbReference type="InParanoid" id="A0A0H2SKU4"/>
<dbReference type="InterPro" id="IPR040191">
    <property type="entry name" value="UTP10"/>
</dbReference>
<dbReference type="GO" id="GO:0034455">
    <property type="term" value="C:t-UTP complex"/>
    <property type="evidence" value="ECO:0007669"/>
    <property type="project" value="TreeGrafter"/>
</dbReference>
<dbReference type="GO" id="GO:0045943">
    <property type="term" value="P:positive regulation of transcription by RNA polymerase I"/>
    <property type="evidence" value="ECO:0007669"/>
    <property type="project" value="TreeGrafter"/>
</dbReference>
<organism evidence="11 12">
    <name type="scientific">Schizopora paradoxa</name>
    <dbReference type="NCBI Taxonomy" id="27342"/>
    <lineage>
        <taxon>Eukaryota</taxon>
        <taxon>Fungi</taxon>
        <taxon>Dikarya</taxon>
        <taxon>Basidiomycota</taxon>
        <taxon>Agaricomycotina</taxon>
        <taxon>Agaricomycetes</taxon>
        <taxon>Hymenochaetales</taxon>
        <taxon>Schizoporaceae</taxon>
        <taxon>Schizopora</taxon>
    </lineage>
</organism>
<dbReference type="STRING" id="27342.A0A0H2SKU4"/>
<feature type="domain" description="BP28 C-terminal" evidence="10">
    <location>
        <begin position="1787"/>
        <end position="1924"/>
    </location>
</feature>
<keyword evidence="12" id="KW-1185">Reference proteome</keyword>
<dbReference type="PANTHER" id="PTHR13457">
    <property type="entry name" value="BAP28"/>
    <property type="match status" value="1"/>
</dbReference>
<evidence type="ECO:0000256" key="5">
    <source>
        <dbReference type="ARBA" id="ARBA00022552"/>
    </source>
</evidence>
<feature type="repeat" description="HEAT" evidence="8">
    <location>
        <begin position="888"/>
        <end position="925"/>
    </location>
</feature>
<protein>
    <recommendedName>
        <fullName evidence="3 9">U3 small nucleolar RNA-associated protein 10</fullName>
    </recommendedName>
</protein>
<comment type="similarity">
    <text evidence="2 9">Belongs to the HEATR1/UTP10 family.</text>
</comment>
<dbReference type="SUPFAM" id="SSF48371">
    <property type="entry name" value="ARM repeat"/>
    <property type="match status" value="2"/>
</dbReference>
<dbReference type="InterPro" id="IPR021133">
    <property type="entry name" value="HEAT_type_2"/>
</dbReference>
<dbReference type="FunCoup" id="A0A0H2SKU4">
    <property type="interactions" value="675"/>
</dbReference>
<comment type="subunit">
    <text evidence="9">Component of the ribosomal small subunit (SSU) processome.</text>
</comment>
<comment type="subcellular location">
    <subcellularLocation>
        <location evidence="1 9">Nucleus</location>
        <location evidence="1 9">Nucleolus</location>
    </subcellularLocation>
</comment>
<evidence type="ECO:0000256" key="9">
    <source>
        <dbReference type="RuleBase" id="RU367065"/>
    </source>
</evidence>
<dbReference type="Pfam" id="PF08146">
    <property type="entry name" value="BP28CT"/>
    <property type="match status" value="1"/>
</dbReference>
<dbReference type="InterPro" id="IPR056473">
    <property type="entry name" value="HEAT_Utp10/HEAT1"/>
</dbReference>
<evidence type="ECO:0000256" key="7">
    <source>
        <dbReference type="ARBA" id="ARBA00023274"/>
    </source>
</evidence>
<dbReference type="InterPro" id="IPR016024">
    <property type="entry name" value="ARM-type_fold"/>
</dbReference>
<evidence type="ECO:0000256" key="1">
    <source>
        <dbReference type="ARBA" id="ARBA00004604"/>
    </source>
</evidence>
<evidence type="ECO:0000313" key="12">
    <source>
        <dbReference type="Proteomes" id="UP000053477"/>
    </source>
</evidence>
<reference evidence="11 12" key="1">
    <citation type="submission" date="2015-04" db="EMBL/GenBank/DDBJ databases">
        <title>Complete genome sequence of Schizopora paradoxa KUC8140, a cosmopolitan wood degrader in East Asia.</title>
        <authorList>
            <consortium name="DOE Joint Genome Institute"/>
            <person name="Min B."/>
            <person name="Park H."/>
            <person name="Jang Y."/>
            <person name="Kim J.-J."/>
            <person name="Kim K.H."/>
            <person name="Pangilinan J."/>
            <person name="Lipzen A."/>
            <person name="Riley R."/>
            <person name="Grigoriev I.V."/>
            <person name="Spatafora J.W."/>
            <person name="Choi I.-G."/>
        </authorList>
    </citation>
    <scope>NUCLEOTIDE SEQUENCE [LARGE SCALE GENOMIC DNA]</scope>
    <source>
        <strain evidence="11 12">KUC8140</strain>
    </source>
</reference>
<evidence type="ECO:0000256" key="2">
    <source>
        <dbReference type="ARBA" id="ARBA00010559"/>
    </source>
</evidence>
<dbReference type="PANTHER" id="PTHR13457:SF1">
    <property type="entry name" value="HEAT REPEAT-CONTAINING PROTEIN 1"/>
    <property type="match status" value="1"/>
</dbReference>
<dbReference type="GO" id="GO:0030686">
    <property type="term" value="C:90S preribosome"/>
    <property type="evidence" value="ECO:0007669"/>
    <property type="project" value="TreeGrafter"/>
</dbReference>
<comment type="function">
    <text evidence="9">Involved in nucleolar processing of pre-18S ribosomal RNA.</text>
</comment>
<dbReference type="SMART" id="SM01036">
    <property type="entry name" value="BP28CT"/>
    <property type="match status" value="1"/>
</dbReference>
<dbReference type="Gene3D" id="1.25.10.10">
    <property type="entry name" value="Leucine-rich Repeat Variant"/>
    <property type="match status" value="2"/>
</dbReference>
<dbReference type="Pfam" id="PF12397">
    <property type="entry name" value="U3snoRNP10"/>
    <property type="match status" value="1"/>
</dbReference>
<keyword evidence="4 9" id="KW-0690">Ribosome biogenesis</keyword>
<keyword evidence="7 9" id="KW-0687">Ribonucleoprotein</keyword>
<dbReference type="GO" id="GO:0000462">
    <property type="term" value="P:maturation of SSU-rRNA from tricistronic rRNA transcript (SSU-rRNA, 5.8S rRNA, LSU-rRNA)"/>
    <property type="evidence" value="ECO:0007669"/>
    <property type="project" value="TreeGrafter"/>
</dbReference>
<proteinExistence type="inferred from homology"/>
<dbReference type="GO" id="GO:0032040">
    <property type="term" value="C:small-subunit processome"/>
    <property type="evidence" value="ECO:0007669"/>
    <property type="project" value="TreeGrafter"/>
</dbReference>
<name>A0A0H2SKU4_9AGAM</name>
<dbReference type="PROSITE" id="PS50077">
    <property type="entry name" value="HEAT_REPEAT"/>
    <property type="match status" value="1"/>
</dbReference>
<dbReference type="GO" id="GO:0030515">
    <property type="term" value="F:snoRNA binding"/>
    <property type="evidence" value="ECO:0007669"/>
    <property type="project" value="TreeGrafter"/>
</dbReference>
<sequence length="2053" mass="225830">MPTSLAAQLAQAVSLNAPLLSESARKKHRGTSYLFTSTSAQTEDIESIHALAINALGQLRLIYPAFRDLDSTENEIYQLLFSSKAKETDRTLLSRDEAKALDDALKYCLRILGPCLQDSAAGKVIEWLVRRFRVNEFNVPDVLALFFPYHESPHFAKMVSILQLEHTNFAFLKPFKQAAKPLPRNVLAEAMRKDVDLARFMINLLPDAYGGDQKPNAVSTVHRTLLAFNLATLLEFVTRVNDDGLDAGTLSFLLPSLLTPLRISNVDGVAMALRKDGILGSFVLLSALSQKTSFTSQALTTIVTSMVKSTTKPAISIEPSQLLTAIISVLAPQTTLPILPSNICDALIKIPGFGKAMQNALGWNGSTKVISLLIPHLTERVKVNENAAAVTEQLFSSENVSEELVTLLAKALLESSLSANEEGGKKLELLSMLRQRHPKALQKCVDAIGREDKEKALLAENVLLKISMSGGGANDVMLAAADADPSVRCAATRSVIQRIIGDDLTETELLSLQDSVRARLLDVYPSVLQVIYEEEKMAVSLFTQSPDLLSSICTFLTSQPPSRALLRTHLHFFSNALYNAQPDFGLKVILSLIFHFALLSKPRQKTAASVWEIVCGSSLSKHAILKDVSEIVEPVFAPGDGKSSLEAEEMASINAALITRLAENVKASDCFDIIVEWISESISPGASSVPNDSHLRLGSLLVGGTLVSNLTGNHQIQTSRKLLEVLSKSAELNGFEGDSAQEEFSEGAFEDDLFKNVVLKPNSRTTLQKAQLRLIARISSAKQPHANEQVNWFCGSVNANPSSPDAYVMLMRDVFATINALRSPAFVSHTNKKLYENIGSKVLLFFAGLWTSTAPRITSVTKYVALKHALAFLQAQQSAEVHVDFQVIIPSLICALQDPEKRVRAAAMACLSLLGSSLGGPKTSDVYAFDSVYGKSSDSLQFVDAGDSLHYVQTLVEHRDHIANDSNYIAYIHNKELSYAKSDSKKDAKYKQRILCFLLSHVVSLPSKQTKIGLLRCLKEVHNSVKLHMLAATLNESLKLGENLLEGETCDTVLLGLSAFDSTCVKDLSADQSTSWSLLLNCIKSFHRLGQANLLWTSLLSNIGTIYSALPNSRQHDLCMTLIGLGSSSDDSVWGIKPFLRKCIKQAVMFTSILKDLRPSTAEARLREAKRSKLDSTPPDDSNFDLSRLTFFAEALVSQQLPGSLELVAELLEVLGQVVNGATASHSETGYVEQLLMTAVDSCASQVKELPNLSPNAIQLDVLVKLMRTDNPQTFNQALLLMASLARLSSESVLQNVLPIFTFMGSNVFHRDDSYSFKVIQKTTEGIVPVVMSSLRQRFTNNHDLHIGTRDLLKTFTDAATHVPRHRRINFFNHLIDVMSPADFLAPTCMLLVDKVSAKVARQNPRDAFSTLSLPISIFEHHAPAIRLLALQEVIAEVRRILGVLDGDDTQEKPFLEDTVGDEPTSVILTRQRQCRSLIAFVGHALKELPSKKFKANEHEDMRSILASLVGFSTSRVDARGGNDLSEISRWSLLNALETIRVDEFASAILSMVQGVDKKLQEGSLLLLTERFPDIAPSARERIQSTTAQILDCIQHILQSLNDSSLLKSALDALQAIAITAQAKDETPLAALVPTILKLVHEQLGNASVISVLPTIISKVGPRMIPHLRSTVDTCVFVASSNSSTEVLAEDFNTLTALISSIPTFWGSVEVKAICEICISDKAGSLEFAHLADKLVKALSKHLSSKMLLASLLELWPSVEFVAAPKGEQRTGRFFDVLKRCIHHSPKAEILEVLRTMFTHFLQSFDYRVTVPLSDLAVENKVISAYMELVIKLNETTFQPLFRRSCDWAFGADSNNGRKNTFFRTFTSLLDLFKDLMTPYMTFVIEPVAELLRLFGTEVADDQPLWKSCLENLSKCLAVDEGTFWNDDRVRTIYDPVVQQIPICIGLKIENGKALLTDCLLSLVGCADGDPLLKAINLAIIQHSKSEDARIRLYSLSCSVAVWEKFGRKLSAFGIQTATFVMECSEDDNDDVVRECRRLRDAIEAQVGKIEGL</sequence>
<dbReference type="Pfam" id="PF23243">
    <property type="entry name" value="HEAT_HEATR1"/>
    <property type="match status" value="1"/>
</dbReference>
<evidence type="ECO:0000256" key="3">
    <source>
        <dbReference type="ARBA" id="ARBA00015399"/>
    </source>
</evidence>
<evidence type="ECO:0000313" key="11">
    <source>
        <dbReference type="EMBL" id="KLO17716.1"/>
    </source>
</evidence>
<dbReference type="EMBL" id="KQ085901">
    <property type="protein sequence ID" value="KLO17716.1"/>
    <property type="molecule type" value="Genomic_DNA"/>
</dbReference>